<gene>
    <name evidence="1" type="ORF">T11_12780</name>
</gene>
<sequence length="30" mass="3195">MWSSLRVGGGAGNGIWSVKNLKDLHHSCLA</sequence>
<protein>
    <submittedName>
        <fullName evidence="1">Uncharacterized protein</fullName>
    </submittedName>
</protein>
<organism evidence="1 2">
    <name type="scientific">Trichinella zimbabwensis</name>
    <dbReference type="NCBI Taxonomy" id="268475"/>
    <lineage>
        <taxon>Eukaryota</taxon>
        <taxon>Metazoa</taxon>
        <taxon>Ecdysozoa</taxon>
        <taxon>Nematoda</taxon>
        <taxon>Enoplea</taxon>
        <taxon>Dorylaimia</taxon>
        <taxon>Trichinellida</taxon>
        <taxon>Trichinellidae</taxon>
        <taxon>Trichinella</taxon>
    </lineage>
</organism>
<comment type="caution">
    <text evidence="1">The sequence shown here is derived from an EMBL/GenBank/DDBJ whole genome shotgun (WGS) entry which is preliminary data.</text>
</comment>
<dbReference type="AlphaFoldDB" id="A0A0V1DR03"/>
<evidence type="ECO:0000313" key="1">
    <source>
        <dbReference type="EMBL" id="KRY63586.1"/>
    </source>
</evidence>
<accession>A0A0V1DR03</accession>
<evidence type="ECO:0000313" key="2">
    <source>
        <dbReference type="Proteomes" id="UP000055024"/>
    </source>
</evidence>
<keyword evidence="2" id="KW-1185">Reference proteome</keyword>
<dbReference type="Proteomes" id="UP000055024">
    <property type="component" value="Unassembled WGS sequence"/>
</dbReference>
<dbReference type="EMBL" id="JYDP01008483">
    <property type="protein sequence ID" value="KRY63586.1"/>
    <property type="molecule type" value="Genomic_DNA"/>
</dbReference>
<name>A0A0V1DR03_9BILA</name>
<proteinExistence type="predicted"/>
<reference evidence="1 2" key="1">
    <citation type="submission" date="2015-01" db="EMBL/GenBank/DDBJ databases">
        <title>Evolution of Trichinella species and genotypes.</title>
        <authorList>
            <person name="Korhonen P.K."/>
            <person name="Edoardo P."/>
            <person name="Giuseppe L.R."/>
            <person name="Gasser R.B."/>
        </authorList>
    </citation>
    <scope>NUCLEOTIDE SEQUENCE [LARGE SCALE GENOMIC DNA]</scope>
    <source>
        <strain evidence="1">ISS1029</strain>
    </source>
</reference>